<proteinExistence type="inferred from homology"/>
<dbReference type="OrthoDB" id="3837830at2"/>
<dbReference type="InterPro" id="IPR028082">
    <property type="entry name" value="Peripla_BP_I"/>
</dbReference>
<gene>
    <name evidence="6" type="ORF">DEM27_18155</name>
</gene>
<evidence type="ECO:0000313" key="6">
    <source>
        <dbReference type="EMBL" id="PWE54981.1"/>
    </source>
</evidence>
<dbReference type="RefSeq" id="WP_109459781.1">
    <property type="nucleotide sequence ID" value="NZ_QFBC01000008.1"/>
</dbReference>
<evidence type="ECO:0000256" key="3">
    <source>
        <dbReference type="ARBA" id="ARBA00022729"/>
    </source>
</evidence>
<dbReference type="EMBL" id="QFBC01000008">
    <property type="protein sequence ID" value="PWE54981.1"/>
    <property type="molecule type" value="Genomic_DNA"/>
</dbReference>
<dbReference type="PANTHER" id="PTHR46847">
    <property type="entry name" value="D-ALLOSE-BINDING PERIPLASMIC PROTEIN-RELATED"/>
    <property type="match status" value="1"/>
</dbReference>
<evidence type="ECO:0000256" key="4">
    <source>
        <dbReference type="SAM" id="SignalP"/>
    </source>
</evidence>
<evidence type="ECO:0000256" key="1">
    <source>
        <dbReference type="ARBA" id="ARBA00004196"/>
    </source>
</evidence>
<dbReference type="Proteomes" id="UP000245252">
    <property type="component" value="Unassembled WGS sequence"/>
</dbReference>
<feature type="domain" description="Periplasmic binding protein" evidence="5">
    <location>
        <begin position="28"/>
        <end position="282"/>
    </location>
</feature>
<comment type="subcellular location">
    <subcellularLocation>
        <location evidence="1">Cell envelope</location>
    </subcellularLocation>
</comment>
<dbReference type="InterPro" id="IPR025997">
    <property type="entry name" value="SBP_2_dom"/>
</dbReference>
<evidence type="ECO:0000313" key="7">
    <source>
        <dbReference type="Proteomes" id="UP000245252"/>
    </source>
</evidence>
<dbReference type="GO" id="GO:0030246">
    <property type="term" value="F:carbohydrate binding"/>
    <property type="evidence" value="ECO:0007669"/>
    <property type="project" value="UniProtKB-ARBA"/>
</dbReference>
<organism evidence="6 7">
    <name type="scientific">Metarhizobium album</name>
    <dbReference type="NCBI Taxonomy" id="2182425"/>
    <lineage>
        <taxon>Bacteria</taxon>
        <taxon>Pseudomonadati</taxon>
        <taxon>Pseudomonadota</taxon>
        <taxon>Alphaproteobacteria</taxon>
        <taxon>Hyphomicrobiales</taxon>
        <taxon>Rhizobiaceae</taxon>
        <taxon>Metarhizobium</taxon>
    </lineage>
</organism>
<dbReference type="AlphaFoldDB" id="A0A2U2DNV3"/>
<keyword evidence="7" id="KW-1185">Reference proteome</keyword>
<evidence type="ECO:0000256" key="2">
    <source>
        <dbReference type="ARBA" id="ARBA00007639"/>
    </source>
</evidence>
<name>A0A2U2DNV3_9HYPH</name>
<protein>
    <submittedName>
        <fullName evidence="6">ABC transporter</fullName>
    </submittedName>
</protein>
<comment type="similarity">
    <text evidence="2">Belongs to the bacterial solute-binding protein 2 family.</text>
</comment>
<dbReference type="PANTHER" id="PTHR46847:SF2">
    <property type="entry name" value="ABC TRANSPORTER SUGAR-BINDING PROTEIN"/>
    <property type="match status" value="1"/>
</dbReference>
<dbReference type="GO" id="GO:0030313">
    <property type="term" value="C:cell envelope"/>
    <property type="evidence" value="ECO:0007669"/>
    <property type="project" value="UniProtKB-SubCell"/>
</dbReference>
<keyword evidence="3 4" id="KW-0732">Signal</keyword>
<evidence type="ECO:0000259" key="5">
    <source>
        <dbReference type="Pfam" id="PF13407"/>
    </source>
</evidence>
<comment type="caution">
    <text evidence="6">The sequence shown here is derived from an EMBL/GenBank/DDBJ whole genome shotgun (WGS) entry which is preliminary data.</text>
</comment>
<reference evidence="6 7" key="1">
    <citation type="submission" date="2018-05" db="EMBL/GenBank/DDBJ databases">
        <title>The draft genome of strain NS-104.</title>
        <authorList>
            <person name="Hang P."/>
            <person name="Jiang J."/>
        </authorList>
    </citation>
    <scope>NUCLEOTIDE SEQUENCE [LARGE SCALE GENOMIC DNA]</scope>
    <source>
        <strain evidence="6 7">NS-104</strain>
    </source>
</reference>
<feature type="signal peptide" evidence="4">
    <location>
        <begin position="1"/>
        <end position="22"/>
    </location>
</feature>
<feature type="chain" id="PRO_5015533213" evidence="4">
    <location>
        <begin position="23"/>
        <end position="311"/>
    </location>
</feature>
<dbReference type="SUPFAM" id="SSF53822">
    <property type="entry name" value="Periplasmic binding protein-like I"/>
    <property type="match status" value="1"/>
</dbReference>
<sequence length="311" mass="32635">MKSKLLAAALFGAVAIASPVHAKMLSKIGVSVGSLGNPFFTAIARGVETEAKKINPDVKVTVVASDYDLSKQMQQIDSFVAAGVDVIVLDAVDPRALGAAIKRAQAAGVFVVGVDEEAEGEDAIFMTDNVAAGEMSCQYIVDRLNGQGNVVIINGPPVSSVVARVKGCNAALEKAPGIKILSSDQDGKGSRDGGLAVMQALMVRFPKIDAVFGINDPSSIGASLAMRQANRDDFFITSVDGSPDVEEAIKDPATKIHASASQDPYEMAVRAVRAGNDLLNGKRPERVKTLITPTLITPENISDFHGWSSSR</sequence>
<dbReference type="CDD" id="cd06321">
    <property type="entry name" value="PBP1_ABC_sugar_binding-like"/>
    <property type="match status" value="1"/>
</dbReference>
<dbReference type="Pfam" id="PF13407">
    <property type="entry name" value="Peripla_BP_4"/>
    <property type="match status" value="1"/>
</dbReference>
<dbReference type="Gene3D" id="3.40.50.2300">
    <property type="match status" value="2"/>
</dbReference>
<accession>A0A2U2DNV3</accession>